<gene>
    <name evidence="1" type="ORF">BECKFW1821A_GA0114235_100637</name>
    <name evidence="2" type="ORF">BECKFW1821B_GA0114236_103716</name>
</gene>
<dbReference type="EMBL" id="CAADEW010000006">
    <property type="protein sequence ID" value="VFJ44294.1"/>
    <property type="molecule type" value="Genomic_DNA"/>
</dbReference>
<evidence type="ECO:0000313" key="2">
    <source>
        <dbReference type="EMBL" id="VFJ57853.1"/>
    </source>
</evidence>
<dbReference type="Pfam" id="PF00106">
    <property type="entry name" value="adh_short"/>
    <property type="match status" value="1"/>
</dbReference>
<protein>
    <submittedName>
        <fullName evidence="2">L-fucose dehydrogenase</fullName>
    </submittedName>
</protein>
<dbReference type="PRINTS" id="PR00081">
    <property type="entry name" value="GDHRDH"/>
</dbReference>
<reference evidence="2" key="1">
    <citation type="submission" date="2019-02" db="EMBL/GenBank/DDBJ databases">
        <authorList>
            <person name="Gruber-Vodicka R. H."/>
            <person name="Seah K. B. B."/>
        </authorList>
    </citation>
    <scope>NUCLEOTIDE SEQUENCE</scope>
    <source>
        <strain evidence="2">BECK_BZ106</strain>
        <strain evidence="1">BECK_BZ15</strain>
    </source>
</reference>
<dbReference type="SUPFAM" id="SSF51735">
    <property type="entry name" value="NAD(P)-binding Rossmann-fold domains"/>
    <property type="match status" value="1"/>
</dbReference>
<sequence length="108" mass="11453">MDLKLQNKHVIISGGAKGIGAAIARLFQEEGAIPIILDMDEAAGNRLVGEMGSGEFIGIDLRDEKACERAVTSIQKKYGSIDVLVNNAGVNDVIGLTSPVEEFMASLH</sequence>
<accession>A0A450SV17</accession>
<dbReference type="Gene3D" id="3.40.50.720">
    <property type="entry name" value="NAD(P)-binding Rossmann-like Domain"/>
    <property type="match status" value="1"/>
</dbReference>
<dbReference type="EMBL" id="CAADFD010000037">
    <property type="protein sequence ID" value="VFJ57853.1"/>
    <property type="molecule type" value="Genomic_DNA"/>
</dbReference>
<dbReference type="InterPro" id="IPR036291">
    <property type="entry name" value="NAD(P)-bd_dom_sf"/>
</dbReference>
<dbReference type="AlphaFoldDB" id="A0A450SV17"/>
<name>A0A450SV17_9GAMM</name>
<dbReference type="PANTHER" id="PTHR42820:SF1">
    <property type="entry name" value="SHORT-CHAIN DEHYDROGENASE_REDUCTASE FAMILY PROTEIN"/>
    <property type="match status" value="1"/>
</dbReference>
<dbReference type="InterPro" id="IPR002347">
    <property type="entry name" value="SDR_fam"/>
</dbReference>
<organism evidence="2">
    <name type="scientific">Candidatus Kentrum sp. FW</name>
    <dbReference type="NCBI Taxonomy" id="2126338"/>
    <lineage>
        <taxon>Bacteria</taxon>
        <taxon>Pseudomonadati</taxon>
        <taxon>Pseudomonadota</taxon>
        <taxon>Gammaproteobacteria</taxon>
        <taxon>Candidatus Kentrum</taxon>
    </lineage>
</organism>
<evidence type="ECO:0000313" key="1">
    <source>
        <dbReference type="EMBL" id="VFJ44294.1"/>
    </source>
</evidence>
<dbReference type="PANTHER" id="PTHR42820">
    <property type="entry name" value="SHORT-CHAIN DEHYDROGENASE REDUCTASE"/>
    <property type="match status" value="1"/>
</dbReference>
<proteinExistence type="predicted"/>